<feature type="domain" description="DUF1858" evidence="1">
    <location>
        <begin position="3"/>
        <end position="56"/>
    </location>
</feature>
<reference evidence="2 3" key="1">
    <citation type="journal article" date="2019" name="Int. J. Syst. Evol. Microbiol.">
        <title>The Global Catalogue of Microorganisms (GCM) 10K type strain sequencing project: providing services to taxonomists for standard genome sequencing and annotation.</title>
        <authorList>
            <consortium name="The Broad Institute Genomics Platform"/>
            <consortium name="The Broad Institute Genome Sequencing Center for Infectious Disease"/>
            <person name="Wu L."/>
            <person name="Ma J."/>
        </authorList>
    </citation>
    <scope>NUCLEOTIDE SEQUENCE [LARGE SCALE GENOMIC DNA]</scope>
    <source>
        <strain evidence="2 3">JCM 8542</strain>
    </source>
</reference>
<protein>
    <submittedName>
        <fullName evidence="2">DUF1858 domain-containing protein</fullName>
    </submittedName>
</protein>
<keyword evidence="3" id="KW-1185">Reference proteome</keyword>
<dbReference type="InterPro" id="IPR015077">
    <property type="entry name" value="DUF1858"/>
</dbReference>
<proteinExistence type="predicted"/>
<dbReference type="Pfam" id="PF08984">
    <property type="entry name" value="DUF1858"/>
    <property type="match status" value="1"/>
</dbReference>
<gene>
    <name evidence="2" type="ORF">GCM10008919_21920</name>
</gene>
<name>A0ABN0TCN9_9FIRM</name>
<dbReference type="PANTHER" id="PTHR39341">
    <property type="entry name" value="BSL7085 PROTEIN"/>
    <property type="match status" value="1"/>
</dbReference>
<dbReference type="Proteomes" id="UP001500399">
    <property type="component" value="Unassembled WGS sequence"/>
</dbReference>
<dbReference type="EMBL" id="BAAACR010000018">
    <property type="protein sequence ID" value="GAA0218391.1"/>
    <property type="molecule type" value="Genomic_DNA"/>
</dbReference>
<dbReference type="NCBIfam" id="TIGR03980">
    <property type="entry name" value="prismane_assoc"/>
    <property type="match status" value="1"/>
</dbReference>
<dbReference type="Gene3D" id="1.10.3910.10">
    <property type="entry name" value="SP0561-like"/>
    <property type="match status" value="1"/>
</dbReference>
<evidence type="ECO:0000259" key="1">
    <source>
        <dbReference type="Pfam" id="PF08984"/>
    </source>
</evidence>
<dbReference type="InterPro" id="IPR038062">
    <property type="entry name" value="ScdA-like_N_sf"/>
</dbReference>
<dbReference type="RefSeq" id="WP_304988219.1">
    <property type="nucleotide sequence ID" value="NZ_BAAACR010000018.1"/>
</dbReference>
<accession>A0ABN0TCN9</accession>
<dbReference type="SUPFAM" id="SSF140683">
    <property type="entry name" value="SP0561-like"/>
    <property type="match status" value="1"/>
</dbReference>
<dbReference type="PANTHER" id="PTHR39341:SF1">
    <property type="entry name" value="DUF1858 DOMAIN-CONTAINING PROTEIN"/>
    <property type="match status" value="1"/>
</dbReference>
<evidence type="ECO:0000313" key="2">
    <source>
        <dbReference type="EMBL" id="GAA0218391.1"/>
    </source>
</evidence>
<organism evidence="2 3">
    <name type="scientific">Selenomonas dianae</name>
    <dbReference type="NCBI Taxonomy" id="135079"/>
    <lineage>
        <taxon>Bacteria</taxon>
        <taxon>Bacillati</taxon>
        <taxon>Bacillota</taxon>
        <taxon>Negativicutes</taxon>
        <taxon>Selenomonadales</taxon>
        <taxon>Selenomonadaceae</taxon>
        <taxon>Selenomonas</taxon>
    </lineage>
</organism>
<evidence type="ECO:0000313" key="3">
    <source>
        <dbReference type="Proteomes" id="UP001500399"/>
    </source>
</evidence>
<comment type="caution">
    <text evidence="2">The sequence shown here is derived from an EMBL/GenBank/DDBJ whole genome shotgun (WGS) entry which is preliminary data.</text>
</comment>
<sequence length="71" mass="7377">MAITKDMSIVEIVQTYPDTVEVLMNAGMGCLGCAASHFENIEQGALAHGIDIDALIEALNATIGEKSAAAQ</sequence>
<dbReference type="InterPro" id="IPR023883">
    <property type="entry name" value="CHP03980_redox-disulphide"/>
</dbReference>